<gene>
    <name evidence="2" type="ORF">PXEA_LOCUS21849</name>
</gene>
<organism evidence="2 3">
    <name type="scientific">Protopolystoma xenopodis</name>
    <dbReference type="NCBI Taxonomy" id="117903"/>
    <lineage>
        <taxon>Eukaryota</taxon>
        <taxon>Metazoa</taxon>
        <taxon>Spiralia</taxon>
        <taxon>Lophotrochozoa</taxon>
        <taxon>Platyhelminthes</taxon>
        <taxon>Monogenea</taxon>
        <taxon>Polyopisthocotylea</taxon>
        <taxon>Polystomatidea</taxon>
        <taxon>Polystomatidae</taxon>
        <taxon>Protopolystoma</taxon>
    </lineage>
</organism>
<sequence length="102" mass="11010">MPSFPLSRLQLHTSLVQSPSSILTSIRPTLKSSSNDVCTSVTTISLTSLPCSSFFLFSFLLFLSALCRSTNNSQSLSATGLSDLAQGGCNHSFRLDRLFGCR</sequence>
<feature type="transmembrane region" description="Helical" evidence="1">
    <location>
        <begin position="44"/>
        <end position="67"/>
    </location>
</feature>
<protein>
    <submittedName>
        <fullName evidence="2">Uncharacterized protein</fullName>
    </submittedName>
</protein>
<dbReference type="Proteomes" id="UP000784294">
    <property type="component" value="Unassembled WGS sequence"/>
</dbReference>
<keyword evidence="1" id="KW-1133">Transmembrane helix</keyword>
<evidence type="ECO:0000256" key="1">
    <source>
        <dbReference type="SAM" id="Phobius"/>
    </source>
</evidence>
<reference evidence="2" key="1">
    <citation type="submission" date="2018-11" db="EMBL/GenBank/DDBJ databases">
        <authorList>
            <consortium name="Pathogen Informatics"/>
        </authorList>
    </citation>
    <scope>NUCLEOTIDE SEQUENCE</scope>
</reference>
<accession>A0A448X576</accession>
<keyword evidence="1" id="KW-0472">Membrane</keyword>
<comment type="caution">
    <text evidence="2">The sequence shown here is derived from an EMBL/GenBank/DDBJ whole genome shotgun (WGS) entry which is preliminary data.</text>
</comment>
<dbReference type="AlphaFoldDB" id="A0A448X576"/>
<dbReference type="EMBL" id="CAAALY010094935">
    <property type="protein sequence ID" value="VEL28409.1"/>
    <property type="molecule type" value="Genomic_DNA"/>
</dbReference>
<evidence type="ECO:0000313" key="2">
    <source>
        <dbReference type="EMBL" id="VEL28409.1"/>
    </source>
</evidence>
<name>A0A448X576_9PLAT</name>
<keyword evidence="3" id="KW-1185">Reference proteome</keyword>
<evidence type="ECO:0000313" key="3">
    <source>
        <dbReference type="Proteomes" id="UP000784294"/>
    </source>
</evidence>
<proteinExistence type="predicted"/>
<keyword evidence="1" id="KW-0812">Transmembrane</keyword>